<dbReference type="HOGENOM" id="CLU_3402695_0_0_7"/>
<proteinExistence type="predicted"/>
<sequence length="30" mass="3094">MQLAMPLAETVVRVAGSSEDIGHAVALILT</sequence>
<dbReference type="Proteomes" id="UP000019140">
    <property type="component" value="Unassembled WGS sequence"/>
</dbReference>
<dbReference type="EMBL" id="AZHX01000710">
    <property type="protein sequence ID" value="ETX06391.1"/>
    <property type="molecule type" value="Genomic_DNA"/>
</dbReference>
<protein>
    <submittedName>
        <fullName evidence="1">Uncharacterized protein</fullName>
    </submittedName>
</protein>
<name>W4M8Z9_9BACT</name>
<reference evidence="1 2" key="1">
    <citation type="journal article" date="2014" name="Nature">
        <title>An environmental bacterial taxon with a large and distinct metabolic repertoire.</title>
        <authorList>
            <person name="Wilson M.C."/>
            <person name="Mori T."/>
            <person name="Ruckert C."/>
            <person name="Uria A.R."/>
            <person name="Helf M.J."/>
            <person name="Takada K."/>
            <person name="Gernert C."/>
            <person name="Steffens U.A."/>
            <person name="Heycke N."/>
            <person name="Schmitt S."/>
            <person name="Rinke C."/>
            <person name="Helfrich E.J."/>
            <person name="Brachmann A.O."/>
            <person name="Gurgui C."/>
            <person name="Wakimoto T."/>
            <person name="Kracht M."/>
            <person name="Crusemann M."/>
            <person name="Hentschel U."/>
            <person name="Abe I."/>
            <person name="Matsunaga S."/>
            <person name="Kalinowski J."/>
            <person name="Takeyama H."/>
            <person name="Piel J."/>
        </authorList>
    </citation>
    <scope>NUCLEOTIDE SEQUENCE [LARGE SCALE GENOMIC DNA]</scope>
    <source>
        <strain evidence="2">TSY2</strain>
    </source>
</reference>
<evidence type="ECO:0000313" key="2">
    <source>
        <dbReference type="Proteomes" id="UP000019140"/>
    </source>
</evidence>
<organism evidence="1 2">
    <name type="scientific">Candidatus Entotheonella gemina</name>
    <dbReference type="NCBI Taxonomy" id="1429439"/>
    <lineage>
        <taxon>Bacteria</taxon>
        <taxon>Pseudomonadati</taxon>
        <taxon>Nitrospinota/Tectimicrobiota group</taxon>
        <taxon>Candidatus Tectimicrobiota</taxon>
        <taxon>Candidatus Entotheonellia</taxon>
        <taxon>Candidatus Entotheonellales</taxon>
        <taxon>Candidatus Entotheonellaceae</taxon>
        <taxon>Candidatus Entotheonella</taxon>
    </lineage>
</organism>
<comment type="caution">
    <text evidence="1">The sequence shown here is derived from an EMBL/GenBank/DDBJ whole genome shotgun (WGS) entry which is preliminary data.</text>
</comment>
<gene>
    <name evidence="1" type="ORF">ETSY2_17425</name>
</gene>
<accession>W4M8Z9</accession>
<dbReference type="AlphaFoldDB" id="W4M8Z9"/>
<keyword evidence="2" id="KW-1185">Reference proteome</keyword>
<evidence type="ECO:0000313" key="1">
    <source>
        <dbReference type="EMBL" id="ETX06391.1"/>
    </source>
</evidence>